<feature type="region of interest" description="Disordered" evidence="1">
    <location>
        <begin position="59"/>
        <end position="82"/>
    </location>
</feature>
<protein>
    <submittedName>
        <fullName evidence="3">Uncharacterized protein</fullName>
    </submittedName>
</protein>
<keyword evidence="2" id="KW-0732">Signal</keyword>
<evidence type="ECO:0000256" key="1">
    <source>
        <dbReference type="SAM" id="MobiDB-lite"/>
    </source>
</evidence>
<evidence type="ECO:0000313" key="4">
    <source>
        <dbReference type="Proteomes" id="UP000799424"/>
    </source>
</evidence>
<sequence length="102" mass="10987">MRSSTILLIATCALAAPISSPDHNNVSSLEPAIPDLHTNPTSTTTEMKSDLIELTHMKESVGMDAEMGDKSMKEGKDGKDGMEMQKTRDYCLDGQCGPCVIL</sequence>
<feature type="region of interest" description="Disordered" evidence="1">
    <location>
        <begin position="18"/>
        <end position="43"/>
    </location>
</feature>
<organism evidence="3 4">
    <name type="scientific">Ophiobolus disseminans</name>
    <dbReference type="NCBI Taxonomy" id="1469910"/>
    <lineage>
        <taxon>Eukaryota</taxon>
        <taxon>Fungi</taxon>
        <taxon>Dikarya</taxon>
        <taxon>Ascomycota</taxon>
        <taxon>Pezizomycotina</taxon>
        <taxon>Dothideomycetes</taxon>
        <taxon>Pleosporomycetidae</taxon>
        <taxon>Pleosporales</taxon>
        <taxon>Pleosporineae</taxon>
        <taxon>Phaeosphaeriaceae</taxon>
        <taxon>Ophiobolus</taxon>
    </lineage>
</organism>
<evidence type="ECO:0000256" key="2">
    <source>
        <dbReference type="SAM" id="SignalP"/>
    </source>
</evidence>
<reference evidence="3" key="1">
    <citation type="journal article" date="2020" name="Stud. Mycol.">
        <title>101 Dothideomycetes genomes: a test case for predicting lifestyles and emergence of pathogens.</title>
        <authorList>
            <person name="Haridas S."/>
            <person name="Albert R."/>
            <person name="Binder M."/>
            <person name="Bloem J."/>
            <person name="Labutti K."/>
            <person name="Salamov A."/>
            <person name="Andreopoulos B."/>
            <person name="Baker S."/>
            <person name="Barry K."/>
            <person name="Bills G."/>
            <person name="Bluhm B."/>
            <person name="Cannon C."/>
            <person name="Castanera R."/>
            <person name="Culley D."/>
            <person name="Daum C."/>
            <person name="Ezra D."/>
            <person name="Gonzalez J."/>
            <person name="Henrissat B."/>
            <person name="Kuo A."/>
            <person name="Liang C."/>
            <person name="Lipzen A."/>
            <person name="Lutzoni F."/>
            <person name="Magnuson J."/>
            <person name="Mondo S."/>
            <person name="Nolan M."/>
            <person name="Ohm R."/>
            <person name="Pangilinan J."/>
            <person name="Park H.-J."/>
            <person name="Ramirez L."/>
            <person name="Alfaro M."/>
            <person name="Sun H."/>
            <person name="Tritt A."/>
            <person name="Yoshinaga Y."/>
            <person name="Zwiers L.-H."/>
            <person name="Turgeon B."/>
            <person name="Goodwin S."/>
            <person name="Spatafora J."/>
            <person name="Crous P."/>
            <person name="Grigoriev I."/>
        </authorList>
    </citation>
    <scope>NUCLEOTIDE SEQUENCE</scope>
    <source>
        <strain evidence="3">CBS 113818</strain>
    </source>
</reference>
<evidence type="ECO:0000313" key="3">
    <source>
        <dbReference type="EMBL" id="KAF2827908.1"/>
    </source>
</evidence>
<keyword evidence="4" id="KW-1185">Reference proteome</keyword>
<dbReference type="EMBL" id="MU006223">
    <property type="protein sequence ID" value="KAF2827908.1"/>
    <property type="molecule type" value="Genomic_DNA"/>
</dbReference>
<feature type="chain" id="PRO_5025680057" evidence="2">
    <location>
        <begin position="16"/>
        <end position="102"/>
    </location>
</feature>
<accession>A0A6A7A553</accession>
<gene>
    <name evidence="3" type="ORF">CC86DRAFT_369113</name>
</gene>
<proteinExistence type="predicted"/>
<feature type="signal peptide" evidence="2">
    <location>
        <begin position="1"/>
        <end position="15"/>
    </location>
</feature>
<name>A0A6A7A553_9PLEO</name>
<dbReference type="AlphaFoldDB" id="A0A6A7A553"/>
<dbReference type="Proteomes" id="UP000799424">
    <property type="component" value="Unassembled WGS sequence"/>
</dbReference>